<keyword evidence="3" id="KW-1185">Reference proteome</keyword>
<dbReference type="Proteomes" id="UP000318833">
    <property type="component" value="Unassembled WGS sequence"/>
</dbReference>
<comment type="caution">
    <text evidence="2">The sequence shown here is derived from an EMBL/GenBank/DDBJ whole genome shotgun (WGS) entry which is preliminary data.</text>
</comment>
<keyword evidence="1" id="KW-1133">Transmembrane helix</keyword>
<name>A0A554VDW8_9FLAO</name>
<gene>
    <name evidence="2" type="ORF">FOF46_23775</name>
</gene>
<evidence type="ECO:0000313" key="3">
    <source>
        <dbReference type="Proteomes" id="UP000318833"/>
    </source>
</evidence>
<keyword evidence="1" id="KW-0472">Membrane</keyword>
<dbReference type="EMBL" id="VLNR01000065">
    <property type="protein sequence ID" value="TSE05122.1"/>
    <property type="molecule type" value="Genomic_DNA"/>
</dbReference>
<reference evidence="2 3" key="1">
    <citation type="submission" date="2019-07" db="EMBL/GenBank/DDBJ databases">
        <title>The draft genome sequence of Aquimarina algiphila M91.</title>
        <authorList>
            <person name="Meng X."/>
        </authorList>
    </citation>
    <scope>NUCLEOTIDE SEQUENCE [LARGE SCALE GENOMIC DNA]</scope>
    <source>
        <strain evidence="2 3">M91</strain>
    </source>
</reference>
<keyword evidence="1" id="KW-0812">Transmembrane</keyword>
<organism evidence="2 3">
    <name type="scientific">Aquimarina algiphila</name>
    <dbReference type="NCBI Taxonomy" id="2047982"/>
    <lineage>
        <taxon>Bacteria</taxon>
        <taxon>Pseudomonadati</taxon>
        <taxon>Bacteroidota</taxon>
        <taxon>Flavobacteriia</taxon>
        <taxon>Flavobacteriales</taxon>
        <taxon>Flavobacteriaceae</taxon>
        <taxon>Aquimarina</taxon>
    </lineage>
</organism>
<protein>
    <submittedName>
        <fullName evidence="2">Uncharacterized protein</fullName>
    </submittedName>
</protein>
<feature type="transmembrane region" description="Helical" evidence="1">
    <location>
        <begin position="36"/>
        <end position="53"/>
    </location>
</feature>
<dbReference type="OrthoDB" id="1161417at2"/>
<accession>A0A554VDW8</accession>
<proteinExistence type="predicted"/>
<evidence type="ECO:0000313" key="2">
    <source>
        <dbReference type="EMBL" id="TSE05122.1"/>
    </source>
</evidence>
<dbReference type="AlphaFoldDB" id="A0A554VDW8"/>
<sequence>MNSIICKEPKTIPNKLFSIFIMIFAILSFWFEKSSLLTTVLFFCMGLIWLGYTKAFKITKDFMNEELYLFFGLIIWKSKLELKFPDYISVFNASFVHREEIDGDETRFKKWVVRFFKDNTHFTVLKLDDYNKALKIANDLGGLLQVEVYDTSKE</sequence>
<evidence type="ECO:0000256" key="1">
    <source>
        <dbReference type="SAM" id="Phobius"/>
    </source>
</evidence>
<dbReference type="RefSeq" id="WP_109436238.1">
    <property type="nucleotide sequence ID" value="NZ_CANMIK010000070.1"/>
</dbReference>
<feature type="transmembrane region" description="Helical" evidence="1">
    <location>
        <begin position="12"/>
        <end position="30"/>
    </location>
</feature>